<dbReference type="EMBL" id="CM037152">
    <property type="protein sequence ID" value="KAH7834603.1"/>
    <property type="molecule type" value="Genomic_DNA"/>
</dbReference>
<evidence type="ECO:0000313" key="1">
    <source>
        <dbReference type="EMBL" id="KAH7834603.1"/>
    </source>
</evidence>
<comment type="caution">
    <text evidence="1">The sequence shown here is derived from an EMBL/GenBank/DDBJ whole genome shotgun (WGS) entry which is preliminary data.</text>
</comment>
<reference evidence="1 2" key="1">
    <citation type="journal article" date="2021" name="Hortic Res">
        <title>High-quality reference genome and annotation aids understanding of berry development for evergreen blueberry (Vaccinium darrowii).</title>
        <authorList>
            <person name="Yu J."/>
            <person name="Hulse-Kemp A.M."/>
            <person name="Babiker E."/>
            <person name="Staton M."/>
        </authorList>
    </citation>
    <scope>NUCLEOTIDE SEQUENCE [LARGE SCALE GENOMIC DNA]</scope>
    <source>
        <strain evidence="2">cv. NJ 8807/NJ 8810</strain>
        <tissue evidence="1">Young leaf</tissue>
    </source>
</reference>
<sequence length="153" mass="17277">MASSSTHRGTPGLNLCLVYTLPEIDWLPEPLEVVVVNKTRQMKKVYTPRCYAIPEAGGDMVWLSHWLPGWTILEEGDDVQVLFNLKVDGQIKECGVHLLHLGQGEKFKYFSSIYHSWDPNMFRVVSLKQKEVAAVEAEEEDAEVGGDEKEVTT</sequence>
<accession>A0ACB7X1R5</accession>
<name>A0ACB7X1R5_9ERIC</name>
<protein>
    <submittedName>
        <fullName evidence="1">Uncharacterized protein</fullName>
    </submittedName>
</protein>
<organism evidence="1 2">
    <name type="scientific">Vaccinium darrowii</name>
    <dbReference type="NCBI Taxonomy" id="229202"/>
    <lineage>
        <taxon>Eukaryota</taxon>
        <taxon>Viridiplantae</taxon>
        <taxon>Streptophyta</taxon>
        <taxon>Embryophyta</taxon>
        <taxon>Tracheophyta</taxon>
        <taxon>Spermatophyta</taxon>
        <taxon>Magnoliopsida</taxon>
        <taxon>eudicotyledons</taxon>
        <taxon>Gunneridae</taxon>
        <taxon>Pentapetalae</taxon>
        <taxon>asterids</taxon>
        <taxon>Ericales</taxon>
        <taxon>Ericaceae</taxon>
        <taxon>Vaccinioideae</taxon>
        <taxon>Vaccinieae</taxon>
        <taxon>Vaccinium</taxon>
    </lineage>
</organism>
<proteinExistence type="predicted"/>
<evidence type="ECO:0000313" key="2">
    <source>
        <dbReference type="Proteomes" id="UP000828048"/>
    </source>
</evidence>
<gene>
    <name evidence="1" type="ORF">Vadar_017832</name>
</gene>
<keyword evidence="2" id="KW-1185">Reference proteome</keyword>
<dbReference type="Proteomes" id="UP000828048">
    <property type="component" value="Chromosome 2"/>
</dbReference>